<name>A0A7S2M6G5_9STRA</name>
<feature type="region of interest" description="Disordered" evidence="1">
    <location>
        <begin position="87"/>
        <end position="112"/>
    </location>
</feature>
<dbReference type="AlphaFoldDB" id="A0A7S2M6G5"/>
<proteinExistence type="predicted"/>
<sequence>MMSVQSAMFRMILFLLTKKWYWNLIWVARLRYQFVEVVLMVTNACNQIKALSISMRQLSSRSAPATSRFHLNLKSLSGQEQEYTYEKEGCDGKQEETEKHSKLEASTVNPVL</sequence>
<feature type="compositionally biased region" description="Basic and acidic residues" evidence="1">
    <location>
        <begin position="87"/>
        <end position="103"/>
    </location>
</feature>
<evidence type="ECO:0000313" key="2">
    <source>
        <dbReference type="EMBL" id="CAD9625520.1"/>
    </source>
</evidence>
<reference evidence="2" key="1">
    <citation type="submission" date="2021-01" db="EMBL/GenBank/DDBJ databases">
        <authorList>
            <person name="Corre E."/>
            <person name="Pelletier E."/>
            <person name="Niang G."/>
            <person name="Scheremetjew M."/>
            <person name="Finn R."/>
            <person name="Kale V."/>
            <person name="Holt S."/>
            <person name="Cochrane G."/>
            <person name="Meng A."/>
            <person name="Brown T."/>
            <person name="Cohen L."/>
        </authorList>
    </citation>
    <scope>NUCLEOTIDE SEQUENCE</scope>
    <source>
        <strain evidence="2">SM1012Den-03</strain>
    </source>
</reference>
<protein>
    <submittedName>
        <fullName evidence="2">Uncharacterized protein</fullName>
    </submittedName>
</protein>
<evidence type="ECO:0000256" key="1">
    <source>
        <dbReference type="SAM" id="MobiDB-lite"/>
    </source>
</evidence>
<accession>A0A7S2M6G5</accession>
<dbReference type="EMBL" id="HBGZ01028552">
    <property type="protein sequence ID" value="CAD9625520.1"/>
    <property type="molecule type" value="Transcribed_RNA"/>
</dbReference>
<gene>
    <name evidence="2" type="ORF">SMAR0320_LOCUS20314</name>
</gene>
<organism evidence="2">
    <name type="scientific">Skeletonema marinoi</name>
    <dbReference type="NCBI Taxonomy" id="267567"/>
    <lineage>
        <taxon>Eukaryota</taxon>
        <taxon>Sar</taxon>
        <taxon>Stramenopiles</taxon>
        <taxon>Ochrophyta</taxon>
        <taxon>Bacillariophyta</taxon>
        <taxon>Coscinodiscophyceae</taxon>
        <taxon>Thalassiosirophycidae</taxon>
        <taxon>Thalassiosirales</taxon>
        <taxon>Skeletonemataceae</taxon>
        <taxon>Skeletonema</taxon>
        <taxon>Skeletonema marinoi-dohrnii complex</taxon>
    </lineage>
</organism>